<proteinExistence type="predicted"/>
<dbReference type="EMBL" id="JAHHUM010002885">
    <property type="protein sequence ID" value="KAK5600501.1"/>
    <property type="molecule type" value="Genomic_DNA"/>
</dbReference>
<dbReference type="Proteomes" id="UP001311232">
    <property type="component" value="Unassembled WGS sequence"/>
</dbReference>
<sequence length="124" mass="13825">MRLTGCITMVTPMMAAYSYQRTPSSITGSVKRCKVVTRSSRTTTVRMVRTKTNGSSLTKRTPFTGTDQRGMGELIRLSQWLLDSMMDDDECFVTLSIFYATYPIGGELTLNKQGYSESKTVSHA</sequence>
<comment type="caution">
    <text evidence="1">The sequence shown here is derived from an EMBL/GenBank/DDBJ whole genome shotgun (WGS) entry which is preliminary data.</text>
</comment>
<organism evidence="1 2">
    <name type="scientific">Crenichthys baileyi</name>
    <name type="common">White River springfish</name>
    <dbReference type="NCBI Taxonomy" id="28760"/>
    <lineage>
        <taxon>Eukaryota</taxon>
        <taxon>Metazoa</taxon>
        <taxon>Chordata</taxon>
        <taxon>Craniata</taxon>
        <taxon>Vertebrata</taxon>
        <taxon>Euteleostomi</taxon>
        <taxon>Actinopterygii</taxon>
        <taxon>Neopterygii</taxon>
        <taxon>Teleostei</taxon>
        <taxon>Neoteleostei</taxon>
        <taxon>Acanthomorphata</taxon>
        <taxon>Ovalentaria</taxon>
        <taxon>Atherinomorphae</taxon>
        <taxon>Cyprinodontiformes</taxon>
        <taxon>Goodeidae</taxon>
        <taxon>Crenichthys</taxon>
    </lineage>
</organism>
<name>A0AAV9QV28_9TELE</name>
<reference evidence="1 2" key="1">
    <citation type="submission" date="2021-06" db="EMBL/GenBank/DDBJ databases">
        <authorList>
            <person name="Palmer J.M."/>
        </authorList>
    </citation>
    <scope>NUCLEOTIDE SEQUENCE [LARGE SCALE GENOMIC DNA]</scope>
    <source>
        <strain evidence="1 2">MEX-2019</strain>
        <tissue evidence="1">Muscle</tissue>
    </source>
</reference>
<evidence type="ECO:0000313" key="1">
    <source>
        <dbReference type="EMBL" id="KAK5600501.1"/>
    </source>
</evidence>
<dbReference type="AlphaFoldDB" id="A0AAV9QV28"/>
<evidence type="ECO:0000313" key="2">
    <source>
        <dbReference type="Proteomes" id="UP001311232"/>
    </source>
</evidence>
<accession>A0AAV9QV28</accession>
<gene>
    <name evidence="1" type="ORF">CRENBAI_017495</name>
</gene>
<protein>
    <submittedName>
        <fullName evidence="1">Uncharacterized protein</fullName>
    </submittedName>
</protein>
<keyword evidence="2" id="KW-1185">Reference proteome</keyword>